<organism evidence="9 10">
    <name type="scientific">Alicyclobacillus hesperidum</name>
    <dbReference type="NCBI Taxonomy" id="89784"/>
    <lineage>
        <taxon>Bacteria</taxon>
        <taxon>Bacillati</taxon>
        <taxon>Bacillota</taxon>
        <taxon>Bacilli</taxon>
        <taxon>Bacillales</taxon>
        <taxon>Alicyclobacillaceae</taxon>
        <taxon>Alicyclobacillus</taxon>
    </lineage>
</organism>
<evidence type="ECO:0000259" key="8">
    <source>
        <dbReference type="Pfam" id="PF00557"/>
    </source>
</evidence>
<evidence type="ECO:0000256" key="3">
    <source>
        <dbReference type="ARBA" id="ARBA00022670"/>
    </source>
</evidence>
<comment type="catalytic activity">
    <reaction evidence="6 7">
        <text>Release of N-terminal amino acids, preferentially methionine, from peptides and arylamides.</text>
        <dbReference type="EC" id="3.4.11.18"/>
    </reaction>
</comment>
<feature type="binding site" evidence="6">
    <location>
        <position position="168"/>
    </location>
    <ligand>
        <name>a divalent metal cation</name>
        <dbReference type="ChEBI" id="CHEBI:60240"/>
        <label>2</label>
        <note>catalytic</note>
    </ligand>
</feature>
<gene>
    <name evidence="6" type="primary">map</name>
    <name evidence="9" type="ORF">SAMN04489725_10855</name>
</gene>
<feature type="binding site" evidence="6">
    <location>
        <position position="232"/>
    </location>
    <ligand>
        <name>a divalent metal cation</name>
        <dbReference type="ChEBI" id="CHEBI:60240"/>
        <label>2</label>
        <note>catalytic</note>
    </ligand>
</feature>
<comment type="cofactor">
    <cofactor evidence="6">
        <name>Co(2+)</name>
        <dbReference type="ChEBI" id="CHEBI:48828"/>
    </cofactor>
    <cofactor evidence="6">
        <name>Zn(2+)</name>
        <dbReference type="ChEBI" id="CHEBI:29105"/>
    </cofactor>
    <cofactor evidence="6">
        <name>Mn(2+)</name>
        <dbReference type="ChEBI" id="CHEBI:29035"/>
    </cofactor>
    <cofactor evidence="6">
        <name>Fe(2+)</name>
        <dbReference type="ChEBI" id="CHEBI:29033"/>
    </cofactor>
    <text evidence="6">Binds 2 divalent metal cations per subunit. Has a high-affinity and a low affinity metal-binding site. The true nature of the physiological cofactor is under debate. The enzyme is active with cobalt, zinc, manganese or divalent iron ions. Most likely, methionine aminopeptidases function as mononuclear Fe(2+)-metalloproteases under physiological conditions, and the catalytically relevant metal-binding site has been assigned to the histidine-containing high-affinity site.</text>
</comment>
<comment type="similarity">
    <text evidence="6">Belongs to the peptidase M24A family. Methionine aminopeptidase type 1 subfamily.</text>
</comment>
<dbReference type="AlphaFoldDB" id="A0A1H2UM12"/>
<dbReference type="InterPro" id="IPR001714">
    <property type="entry name" value="Pept_M24_MAP"/>
</dbReference>
<evidence type="ECO:0000256" key="4">
    <source>
        <dbReference type="ARBA" id="ARBA00022723"/>
    </source>
</evidence>
<feature type="binding site" evidence="6">
    <location>
        <position position="232"/>
    </location>
    <ligand>
        <name>a divalent metal cation</name>
        <dbReference type="ChEBI" id="CHEBI:60240"/>
        <label>1</label>
    </ligand>
</feature>
<dbReference type="PANTHER" id="PTHR43330:SF17">
    <property type="entry name" value="METHIONINE AMINOPEPTIDASE"/>
    <property type="match status" value="1"/>
</dbReference>
<name>A0A1H2UM12_9BACL</name>
<evidence type="ECO:0000313" key="9">
    <source>
        <dbReference type="EMBL" id="SDW57107.1"/>
    </source>
</evidence>
<feature type="binding site" evidence="6">
    <location>
        <position position="94"/>
    </location>
    <ligand>
        <name>a divalent metal cation</name>
        <dbReference type="ChEBI" id="CHEBI:60240"/>
        <label>1</label>
    </ligand>
</feature>
<dbReference type="NCBIfam" id="TIGR00500">
    <property type="entry name" value="met_pdase_I"/>
    <property type="match status" value="1"/>
</dbReference>
<reference evidence="10" key="1">
    <citation type="submission" date="2016-10" db="EMBL/GenBank/DDBJ databases">
        <authorList>
            <person name="Varghese N."/>
        </authorList>
    </citation>
    <scope>NUCLEOTIDE SEQUENCE [LARGE SCALE GENOMIC DNA]</scope>
    <source>
        <strain evidence="10">DSM 12489</strain>
    </source>
</reference>
<feature type="binding site" evidence="6">
    <location>
        <position position="105"/>
    </location>
    <ligand>
        <name>a divalent metal cation</name>
        <dbReference type="ChEBI" id="CHEBI:60240"/>
        <label>2</label>
        <note>catalytic</note>
    </ligand>
</feature>
<sequence length="250" mass="27683">MIVLKSRHEIALMKEAGKVVAACHEALRAKVKPGVTTLEIDAFVESFIRKHNMEPAQKGYRGYPFAACTSVNDVVCHGFPSDYVLQEGDIVTVDMVALHKGLHADSAWSYAVGEISEEARRLLDVTKRALYVGIEAAQIDNHISDIGHAIQTYVEAQGFSVVRDYIGHGIGRQMHESPEVLHFGPPHRGARIRKGMAFTIEPMVNVGTYACKLDDDGWTARTEDGKWSAQYEHTLVMSEHGPEIITEQAE</sequence>
<comment type="function">
    <text evidence="1 6">Removes the N-terminal methionine from nascent proteins. The N-terminal methionine is often cleaved when the second residue in the primary sequence is small and uncharged (Met-Ala-, Cys, Gly, Pro, Ser, Thr, or Val). Requires deformylation of the N(alpha)-formylated initiator methionine before it can be hydrolyzed.</text>
</comment>
<feature type="binding site" evidence="6">
    <location>
        <position position="105"/>
    </location>
    <ligand>
        <name>a divalent metal cation</name>
        <dbReference type="ChEBI" id="CHEBI:60240"/>
        <label>1</label>
    </ligand>
</feature>
<feature type="binding site" evidence="6">
    <location>
        <position position="77"/>
    </location>
    <ligand>
        <name>substrate</name>
    </ligand>
</feature>
<dbReference type="EC" id="3.4.11.18" evidence="6 7"/>
<dbReference type="GO" id="GO:0005829">
    <property type="term" value="C:cytosol"/>
    <property type="evidence" value="ECO:0007669"/>
    <property type="project" value="TreeGrafter"/>
</dbReference>
<evidence type="ECO:0000256" key="1">
    <source>
        <dbReference type="ARBA" id="ARBA00002521"/>
    </source>
</evidence>
<proteinExistence type="inferred from homology"/>
<dbReference type="GO" id="GO:0046872">
    <property type="term" value="F:metal ion binding"/>
    <property type="evidence" value="ECO:0007669"/>
    <property type="project" value="UniProtKB-UniRule"/>
</dbReference>
<dbReference type="InterPro" id="IPR036005">
    <property type="entry name" value="Creatinase/aminopeptidase-like"/>
</dbReference>
<dbReference type="InterPro" id="IPR000994">
    <property type="entry name" value="Pept_M24"/>
</dbReference>
<dbReference type="GO" id="GO:0004239">
    <property type="term" value="F:initiator methionyl aminopeptidase activity"/>
    <property type="evidence" value="ECO:0007669"/>
    <property type="project" value="UniProtKB-UniRule"/>
</dbReference>
<dbReference type="GO" id="GO:0070006">
    <property type="term" value="F:metalloaminopeptidase activity"/>
    <property type="evidence" value="ECO:0007669"/>
    <property type="project" value="UniProtKB-UniRule"/>
</dbReference>
<keyword evidence="3 6" id="KW-0645">Protease</keyword>
<keyword evidence="4 6" id="KW-0479">Metal-binding</keyword>
<evidence type="ECO:0000256" key="6">
    <source>
        <dbReference type="HAMAP-Rule" id="MF_01974"/>
    </source>
</evidence>
<evidence type="ECO:0000256" key="7">
    <source>
        <dbReference type="RuleBase" id="RU003653"/>
    </source>
</evidence>
<feature type="domain" description="Peptidase M24" evidence="8">
    <location>
        <begin position="12"/>
        <end position="238"/>
    </location>
</feature>
<dbReference type="Pfam" id="PF00557">
    <property type="entry name" value="Peptidase_M24"/>
    <property type="match status" value="1"/>
</dbReference>
<dbReference type="CDD" id="cd01086">
    <property type="entry name" value="MetAP1"/>
    <property type="match status" value="1"/>
</dbReference>
<dbReference type="HAMAP" id="MF_01974">
    <property type="entry name" value="MetAP_1"/>
    <property type="match status" value="1"/>
</dbReference>
<evidence type="ECO:0000313" key="10">
    <source>
        <dbReference type="Proteomes" id="UP000182589"/>
    </source>
</evidence>
<keyword evidence="10" id="KW-1185">Reference proteome</keyword>
<accession>A0A1H2UM12</accession>
<feature type="binding site" evidence="6">
    <location>
        <position position="175"/>
    </location>
    <ligand>
        <name>substrate</name>
    </ligand>
</feature>
<dbReference type="PANTHER" id="PTHR43330">
    <property type="entry name" value="METHIONINE AMINOPEPTIDASE"/>
    <property type="match status" value="1"/>
</dbReference>
<dbReference type="STRING" id="89784.SAMN04489725_10855"/>
<evidence type="ECO:0000256" key="5">
    <source>
        <dbReference type="ARBA" id="ARBA00022801"/>
    </source>
</evidence>
<dbReference type="Proteomes" id="UP000182589">
    <property type="component" value="Unassembled WGS sequence"/>
</dbReference>
<dbReference type="Gene3D" id="3.90.230.10">
    <property type="entry name" value="Creatinase/methionine aminopeptidase superfamily"/>
    <property type="match status" value="1"/>
</dbReference>
<dbReference type="PRINTS" id="PR00599">
    <property type="entry name" value="MAPEPTIDASE"/>
</dbReference>
<keyword evidence="2 6" id="KW-0031">Aminopeptidase</keyword>
<dbReference type="SUPFAM" id="SSF55920">
    <property type="entry name" value="Creatinase/aminopeptidase"/>
    <property type="match status" value="1"/>
</dbReference>
<dbReference type="GO" id="GO:0006508">
    <property type="term" value="P:proteolysis"/>
    <property type="evidence" value="ECO:0007669"/>
    <property type="project" value="UniProtKB-KW"/>
</dbReference>
<dbReference type="EMBL" id="FNOJ01000008">
    <property type="protein sequence ID" value="SDW57107.1"/>
    <property type="molecule type" value="Genomic_DNA"/>
</dbReference>
<comment type="subunit">
    <text evidence="6">Monomer.</text>
</comment>
<dbReference type="PROSITE" id="PS00680">
    <property type="entry name" value="MAP_1"/>
    <property type="match status" value="1"/>
</dbReference>
<evidence type="ECO:0000256" key="2">
    <source>
        <dbReference type="ARBA" id="ARBA00022438"/>
    </source>
</evidence>
<feature type="binding site" evidence="6">
    <location>
        <position position="201"/>
    </location>
    <ligand>
        <name>a divalent metal cation</name>
        <dbReference type="ChEBI" id="CHEBI:60240"/>
        <label>2</label>
        <note>catalytic</note>
    </ligand>
</feature>
<protein>
    <recommendedName>
        <fullName evidence="6 7">Methionine aminopeptidase</fullName>
        <shortName evidence="6">MAP</shortName>
        <shortName evidence="6">MetAP</shortName>
        <ecNumber evidence="6 7">3.4.11.18</ecNumber>
    </recommendedName>
    <alternativeName>
        <fullName evidence="6">Peptidase M</fullName>
    </alternativeName>
</protein>
<dbReference type="InterPro" id="IPR002467">
    <property type="entry name" value="Pept_M24A_MAP1"/>
</dbReference>
<keyword evidence="5 6" id="KW-0378">Hydrolase</keyword>